<organism evidence="1 2">
    <name type="scientific">Pseudoalteromonas arctica A 37-1-2</name>
    <dbReference type="NCBI Taxonomy" id="1117313"/>
    <lineage>
        <taxon>Bacteria</taxon>
        <taxon>Pseudomonadati</taxon>
        <taxon>Pseudomonadota</taxon>
        <taxon>Gammaproteobacteria</taxon>
        <taxon>Alteromonadales</taxon>
        <taxon>Pseudoalteromonadaceae</taxon>
        <taxon>Pseudoalteromonas</taxon>
    </lineage>
</organism>
<accession>A0A290S9C0</accession>
<dbReference type="Proteomes" id="UP000016505">
    <property type="component" value="Chromosome II"/>
</dbReference>
<evidence type="ECO:0000313" key="1">
    <source>
        <dbReference type="EMBL" id="ATC88764.1"/>
    </source>
</evidence>
<name>A0A290S9C0_9GAMM</name>
<protein>
    <submittedName>
        <fullName evidence="1">Uncharacterized protein</fullName>
    </submittedName>
</protein>
<dbReference type="KEGG" id="part:PARC_b0581"/>
<proteinExistence type="predicted"/>
<gene>
    <name evidence="1" type="ORF">PARC_b0581</name>
</gene>
<dbReference type="AlphaFoldDB" id="A0A290S9C0"/>
<evidence type="ECO:0000313" key="2">
    <source>
        <dbReference type="Proteomes" id="UP000016505"/>
    </source>
</evidence>
<dbReference type="EMBL" id="CP011026">
    <property type="protein sequence ID" value="ATC88764.1"/>
    <property type="molecule type" value="Genomic_DNA"/>
</dbReference>
<sequence>MSTLSCKGGLQINHFKAAIVKNIQITIFLNKKHLIKITLKE</sequence>
<reference evidence="1 2" key="1">
    <citation type="journal article" date="2012" name="J. Bacteriol.">
        <title>Genome sequences of type strains of seven species of the marine bacterium Pseudoalteromonas.</title>
        <authorList>
            <person name="Xie B.B."/>
            <person name="Shu Y.L."/>
            <person name="Qin Q.L."/>
            <person name="Rong J.C."/>
            <person name="Zhang X.Y."/>
            <person name="Chen X.L."/>
            <person name="Shi M."/>
            <person name="He H.L."/>
            <person name="Zhou B.C."/>
            <person name="Zhang Y.Z."/>
        </authorList>
    </citation>
    <scope>NUCLEOTIDE SEQUENCE [LARGE SCALE GENOMIC DNA]</scope>
    <source>
        <strain evidence="1 2">A 37-1-2</strain>
    </source>
</reference>